<reference evidence="2" key="1">
    <citation type="submission" date="2017-05" db="EMBL/GenBank/DDBJ databases">
        <authorList>
            <person name="Rodrigo-Torres L."/>
            <person name="Arahal R. D."/>
            <person name="Lucena T."/>
        </authorList>
    </citation>
    <scope>NUCLEOTIDE SEQUENCE [LARGE SCALE GENOMIC DNA]</scope>
    <source>
        <strain evidence="2">CECT 8868</strain>
    </source>
</reference>
<accession>A0A238KBI3</accession>
<protein>
    <submittedName>
        <fullName evidence="1">Uncharacterized protein</fullName>
    </submittedName>
</protein>
<sequence length="234" mass="26155">MTKEISLEQWLIGQGLTPQEADLWCDFISESFDLIDDGYALLCKPNEWNSFLNGCHTQSPTEPEITSGLGDRMKRLQADAPMESSRDRLQVAYEVATLGDESHGIRKPKADFEIRRKFEAGYSAAYVIEAKPLRTPADMNSRYLGDEGIGCFLEREPPYSKDKVVGMMGYSFKNHSSWEPLLTEKITAIGATKGLVQITLPSGRKCKVSEHERTAIGLPMATVTHTILDYTQSI</sequence>
<name>A0A238KBI3_9RHOB</name>
<organism evidence="1 2">
    <name type="scientific">Octadecabacter ascidiaceicola</name>
    <dbReference type="NCBI Taxonomy" id="1655543"/>
    <lineage>
        <taxon>Bacteria</taxon>
        <taxon>Pseudomonadati</taxon>
        <taxon>Pseudomonadota</taxon>
        <taxon>Alphaproteobacteria</taxon>
        <taxon>Rhodobacterales</taxon>
        <taxon>Roseobacteraceae</taxon>
        <taxon>Octadecabacter</taxon>
    </lineage>
</organism>
<dbReference type="Proteomes" id="UP000203464">
    <property type="component" value="Unassembled WGS sequence"/>
</dbReference>
<dbReference type="OrthoDB" id="8438642at2"/>
<keyword evidence="2" id="KW-1185">Reference proteome</keyword>
<proteinExistence type="predicted"/>
<dbReference type="AlphaFoldDB" id="A0A238KBI3"/>
<gene>
    <name evidence="1" type="ORF">OCA8868_01953</name>
</gene>
<evidence type="ECO:0000313" key="1">
    <source>
        <dbReference type="EMBL" id="SMX39386.1"/>
    </source>
</evidence>
<dbReference type="EMBL" id="FXYD01000003">
    <property type="protein sequence ID" value="SMX39386.1"/>
    <property type="molecule type" value="Genomic_DNA"/>
</dbReference>
<dbReference type="RefSeq" id="WP_093996373.1">
    <property type="nucleotide sequence ID" value="NZ_FXYD01000003.1"/>
</dbReference>
<evidence type="ECO:0000313" key="2">
    <source>
        <dbReference type="Proteomes" id="UP000203464"/>
    </source>
</evidence>